<evidence type="ECO:0000256" key="2">
    <source>
        <dbReference type="SAM" id="MobiDB-lite"/>
    </source>
</evidence>
<feature type="compositionally biased region" description="Basic and acidic residues" evidence="2">
    <location>
        <begin position="340"/>
        <end position="349"/>
    </location>
</feature>
<evidence type="ECO:0000256" key="1">
    <source>
        <dbReference type="SAM" id="Coils"/>
    </source>
</evidence>
<proteinExistence type="predicted"/>
<dbReference type="AlphaFoldDB" id="A0A0W0Y8X2"/>
<feature type="compositionally biased region" description="Pro residues" evidence="2">
    <location>
        <begin position="273"/>
        <end position="287"/>
    </location>
</feature>
<feature type="region of interest" description="Disordered" evidence="2">
    <location>
        <begin position="261"/>
        <end position="315"/>
    </location>
</feature>
<protein>
    <submittedName>
        <fullName evidence="3">Substrate of the Dot/Icm secretion system</fullName>
    </submittedName>
</protein>
<evidence type="ECO:0000313" key="3">
    <source>
        <dbReference type="EMBL" id="KTD53409.1"/>
    </source>
</evidence>
<dbReference type="Proteomes" id="UP000054703">
    <property type="component" value="Unassembled WGS sequence"/>
</dbReference>
<name>A0A0W0Y8X2_9GAMM</name>
<sequence>MAISNEFFRIFGHFVTNYKQNGTPAFYNWAKEHNHSIISHFLEEILSIVTLNQDTLHDASIIENLSITILLSAKSNPYLLNCWINFLDEYNIAAKQYAPIGTIEMNIGPSGAPSENLIRNLKDALLAQQTAFVSTQKIHQAEIEQLKKQISDLQQSNNQLMLQNDQLKILIGDRKTVEEMHAQIITAQKQLLSVSQLLSTLYETTKQKPGIEIITPLTTPSITLNAQTPEIERLPQAPSPKPIEKDRVIKNEISVIIPDKIEVSAQKNQSQPRIPPAPQTPLPPEKPSTPTKETKTETKQNLANQSFFTPVSNNELLNGINGALEKMKKRKEAQASQMNEEEKKKLSIQ</sequence>
<feature type="region of interest" description="Disordered" evidence="2">
    <location>
        <begin position="327"/>
        <end position="349"/>
    </location>
</feature>
<accession>A0A0W0Y8X2</accession>
<gene>
    <name evidence="3" type="primary">vipA</name>
    <name evidence="3" type="ORF">Lsan_3819</name>
</gene>
<reference evidence="3 4" key="1">
    <citation type="submission" date="2015-11" db="EMBL/GenBank/DDBJ databases">
        <title>Genomic analysis of 38 Legionella species identifies large and diverse effector repertoires.</title>
        <authorList>
            <person name="Burstein D."/>
            <person name="Amaro F."/>
            <person name="Zusman T."/>
            <person name="Lifshitz Z."/>
            <person name="Cohen O."/>
            <person name="Gilbert J.A."/>
            <person name="Pupko T."/>
            <person name="Shuman H.A."/>
            <person name="Segal G."/>
        </authorList>
    </citation>
    <scope>NUCLEOTIDE SEQUENCE [LARGE SCALE GENOMIC DNA]</scope>
    <source>
        <strain evidence="3 4">SC-63-C7</strain>
    </source>
</reference>
<keyword evidence="1" id="KW-0175">Coiled coil</keyword>
<organism evidence="3 4">
    <name type="scientific">Legionella santicrucis</name>
    <dbReference type="NCBI Taxonomy" id="45074"/>
    <lineage>
        <taxon>Bacteria</taxon>
        <taxon>Pseudomonadati</taxon>
        <taxon>Pseudomonadota</taxon>
        <taxon>Gammaproteobacteria</taxon>
        <taxon>Legionellales</taxon>
        <taxon>Legionellaceae</taxon>
        <taxon>Legionella</taxon>
    </lineage>
</organism>
<dbReference type="RefSeq" id="WP_237762214.1">
    <property type="nucleotide sequence ID" value="NZ_CAAAIH010000001.1"/>
</dbReference>
<dbReference type="EMBL" id="LNYU01000091">
    <property type="protein sequence ID" value="KTD53409.1"/>
    <property type="molecule type" value="Genomic_DNA"/>
</dbReference>
<dbReference type="STRING" id="45074.Lsan_3819"/>
<keyword evidence="4" id="KW-1185">Reference proteome</keyword>
<comment type="caution">
    <text evidence="3">The sequence shown here is derived from an EMBL/GenBank/DDBJ whole genome shotgun (WGS) entry which is preliminary data.</text>
</comment>
<feature type="compositionally biased region" description="Polar residues" evidence="2">
    <location>
        <begin position="300"/>
        <end position="315"/>
    </location>
</feature>
<dbReference type="PATRIC" id="fig|45074.5.peg.4101"/>
<evidence type="ECO:0000313" key="4">
    <source>
        <dbReference type="Proteomes" id="UP000054703"/>
    </source>
</evidence>
<feature type="coiled-coil region" evidence="1">
    <location>
        <begin position="136"/>
        <end position="170"/>
    </location>
</feature>